<protein>
    <recommendedName>
        <fullName evidence="5">IBR domain-containing protein</fullName>
    </recommendedName>
</protein>
<keyword evidence="2" id="KW-0863">Zinc-finger</keyword>
<proteinExistence type="predicted"/>
<dbReference type="EMBL" id="QLNT01000002">
    <property type="protein sequence ID" value="KAF3076291.1"/>
    <property type="molecule type" value="Genomic_DNA"/>
</dbReference>
<evidence type="ECO:0000313" key="7">
    <source>
        <dbReference type="Proteomes" id="UP000801864"/>
    </source>
</evidence>
<sequence>MSDEIDQATFNLIMELQLQDAKHHQAEQSDAELALQVYYSELESLAATSSDQAIARSMAHAALNDGDFIRNHLEEEQQAVRDREYAMNGYPSAVVPNITTPDKVIEDGMIKKLAALYNGVVDDPCSTVGEPSSRQTTRADKLSSAPMKGRCLACMEDVPFSETVQCPCSHEYCRACIAKLFKAAMSDESLYPPRCCGQSIPLGMNQIFLPAELVREYREKELEYSTQNRTYCHRPSCSAFIPQQSIQGDIAVCTKCRKKTCTFCKGKSHKKGHCPADAATLDLLRIASENGWQRCYSCRTLVDLSTGCNHITRQHAAAAPSFVMYVERSGKRAHVISGMKIGWSIEQMLSLIGMQMDVNWKESSGLFLWNRQETTWFKTISACIGTGDLAWTSFDAMSVINGRRTASTNAVIVVF</sequence>
<dbReference type="PROSITE" id="PS00518">
    <property type="entry name" value="ZF_RING_1"/>
    <property type="match status" value="1"/>
</dbReference>
<dbReference type="Proteomes" id="UP000801864">
    <property type="component" value="Unassembled WGS sequence"/>
</dbReference>
<dbReference type="CDD" id="cd20335">
    <property type="entry name" value="BRcat_RBR"/>
    <property type="match status" value="1"/>
</dbReference>
<keyword evidence="1" id="KW-0479">Metal-binding</keyword>
<evidence type="ECO:0000313" key="6">
    <source>
        <dbReference type="EMBL" id="KAF3076291.1"/>
    </source>
</evidence>
<dbReference type="InterPro" id="IPR031127">
    <property type="entry name" value="E3_UB_ligase_RBR"/>
</dbReference>
<reference evidence="6 7" key="1">
    <citation type="submission" date="2018-06" db="EMBL/GenBank/DDBJ databases">
        <title>Genome analysis of cellulolytic fungus Trichoderma lentiforme CFAM-422.</title>
        <authorList>
            <person name="Steindorff A.S."/>
            <person name="Formighieri E.F."/>
            <person name="Midorikawa G.E.O."/>
            <person name="Tamietti M.S."/>
            <person name="Ramos E.Z."/>
            <person name="Silva A.S."/>
            <person name="Bon E.P.S."/>
            <person name="Mendes T.D."/>
            <person name="Damaso M.C.T."/>
            <person name="Favaro L.C.L."/>
        </authorList>
    </citation>
    <scope>NUCLEOTIDE SEQUENCE [LARGE SCALE GENOMIC DNA]</scope>
    <source>
        <strain evidence="6 7">CFAM-422</strain>
    </source>
</reference>
<evidence type="ECO:0000259" key="5">
    <source>
        <dbReference type="Pfam" id="PF01485"/>
    </source>
</evidence>
<evidence type="ECO:0000256" key="1">
    <source>
        <dbReference type="ARBA" id="ARBA00022723"/>
    </source>
</evidence>
<dbReference type="InterPro" id="IPR017907">
    <property type="entry name" value="Znf_RING_CS"/>
</dbReference>
<comment type="caution">
    <text evidence="6">The sequence shown here is derived from an EMBL/GenBank/DDBJ whole genome shotgun (WGS) entry which is preliminary data.</text>
</comment>
<dbReference type="Pfam" id="PF01485">
    <property type="entry name" value="IBR"/>
    <property type="match status" value="1"/>
</dbReference>
<gene>
    <name evidence="6" type="ORF">CFAM422_001373</name>
</gene>
<accession>A0A9P5CFM6</accession>
<keyword evidence="4" id="KW-0862">Zinc</keyword>
<dbReference type="Gene3D" id="3.30.40.10">
    <property type="entry name" value="Zinc/RING finger domain, C3HC4 (zinc finger)"/>
    <property type="match status" value="1"/>
</dbReference>
<evidence type="ECO:0000256" key="2">
    <source>
        <dbReference type="ARBA" id="ARBA00022771"/>
    </source>
</evidence>
<organism evidence="6 7">
    <name type="scientific">Trichoderma lentiforme</name>
    <dbReference type="NCBI Taxonomy" id="1567552"/>
    <lineage>
        <taxon>Eukaryota</taxon>
        <taxon>Fungi</taxon>
        <taxon>Dikarya</taxon>
        <taxon>Ascomycota</taxon>
        <taxon>Pezizomycotina</taxon>
        <taxon>Sordariomycetes</taxon>
        <taxon>Hypocreomycetidae</taxon>
        <taxon>Hypocreales</taxon>
        <taxon>Hypocreaceae</taxon>
        <taxon>Trichoderma</taxon>
    </lineage>
</organism>
<dbReference type="GO" id="GO:0008270">
    <property type="term" value="F:zinc ion binding"/>
    <property type="evidence" value="ECO:0007669"/>
    <property type="project" value="UniProtKB-KW"/>
</dbReference>
<dbReference type="GO" id="GO:0004842">
    <property type="term" value="F:ubiquitin-protein transferase activity"/>
    <property type="evidence" value="ECO:0007669"/>
    <property type="project" value="InterPro"/>
</dbReference>
<dbReference type="GO" id="GO:0016567">
    <property type="term" value="P:protein ubiquitination"/>
    <property type="evidence" value="ECO:0007669"/>
    <property type="project" value="InterPro"/>
</dbReference>
<dbReference type="SUPFAM" id="SSF57850">
    <property type="entry name" value="RING/U-box"/>
    <property type="match status" value="1"/>
</dbReference>
<dbReference type="InterPro" id="IPR013083">
    <property type="entry name" value="Znf_RING/FYVE/PHD"/>
</dbReference>
<keyword evidence="7" id="KW-1185">Reference proteome</keyword>
<dbReference type="InterPro" id="IPR002867">
    <property type="entry name" value="IBR_dom"/>
</dbReference>
<feature type="domain" description="IBR" evidence="5">
    <location>
        <begin position="219"/>
        <end position="274"/>
    </location>
</feature>
<keyword evidence="3" id="KW-0833">Ubl conjugation pathway</keyword>
<dbReference type="PANTHER" id="PTHR11685">
    <property type="entry name" value="RBR FAMILY RING FINGER AND IBR DOMAIN-CONTAINING"/>
    <property type="match status" value="1"/>
</dbReference>
<name>A0A9P5CFM6_9HYPO</name>
<evidence type="ECO:0000256" key="4">
    <source>
        <dbReference type="ARBA" id="ARBA00022833"/>
    </source>
</evidence>
<evidence type="ECO:0000256" key="3">
    <source>
        <dbReference type="ARBA" id="ARBA00022786"/>
    </source>
</evidence>
<dbReference type="AlphaFoldDB" id="A0A9P5CFM6"/>